<organism evidence="2 3">
    <name type="scientific">Dokdonella soli</name>
    <dbReference type="NCBI Taxonomy" id="529810"/>
    <lineage>
        <taxon>Bacteria</taxon>
        <taxon>Pseudomonadati</taxon>
        <taxon>Pseudomonadota</taxon>
        <taxon>Gammaproteobacteria</taxon>
        <taxon>Lysobacterales</taxon>
        <taxon>Rhodanobacteraceae</taxon>
        <taxon>Dokdonella</taxon>
    </lineage>
</organism>
<evidence type="ECO:0000313" key="3">
    <source>
        <dbReference type="Proteomes" id="UP001501523"/>
    </source>
</evidence>
<dbReference type="InterPro" id="IPR022742">
    <property type="entry name" value="Hydrolase_4"/>
</dbReference>
<dbReference type="Proteomes" id="UP001501523">
    <property type="component" value="Unassembled WGS sequence"/>
</dbReference>
<name>A0ABN1INQ2_9GAMM</name>
<dbReference type="RefSeq" id="WP_343791661.1">
    <property type="nucleotide sequence ID" value="NZ_BAAAEU010000015.1"/>
</dbReference>
<comment type="caution">
    <text evidence="2">The sequence shown here is derived from an EMBL/GenBank/DDBJ whole genome shotgun (WGS) entry which is preliminary data.</text>
</comment>
<proteinExistence type="predicted"/>
<dbReference type="EMBL" id="BAAAEU010000015">
    <property type="protein sequence ID" value="GAA0717901.1"/>
    <property type="molecule type" value="Genomic_DNA"/>
</dbReference>
<feature type="domain" description="Serine aminopeptidase S33" evidence="1">
    <location>
        <begin position="39"/>
        <end position="126"/>
    </location>
</feature>
<reference evidence="2 3" key="1">
    <citation type="journal article" date="2019" name="Int. J. Syst. Evol. Microbiol.">
        <title>The Global Catalogue of Microorganisms (GCM) 10K type strain sequencing project: providing services to taxonomists for standard genome sequencing and annotation.</title>
        <authorList>
            <consortium name="The Broad Institute Genomics Platform"/>
            <consortium name="The Broad Institute Genome Sequencing Center for Infectious Disease"/>
            <person name="Wu L."/>
            <person name="Ma J."/>
        </authorList>
    </citation>
    <scope>NUCLEOTIDE SEQUENCE [LARGE SCALE GENOMIC DNA]</scope>
    <source>
        <strain evidence="2 3">JCM 15421</strain>
    </source>
</reference>
<dbReference type="Gene3D" id="3.40.50.1820">
    <property type="entry name" value="alpha/beta hydrolase"/>
    <property type="match status" value="1"/>
</dbReference>
<keyword evidence="3" id="KW-1185">Reference proteome</keyword>
<dbReference type="InterPro" id="IPR029058">
    <property type="entry name" value="AB_hydrolase_fold"/>
</dbReference>
<protein>
    <recommendedName>
        <fullName evidence="1">Serine aminopeptidase S33 domain-containing protein</fullName>
    </recommendedName>
</protein>
<accession>A0ABN1INQ2</accession>
<dbReference type="SUPFAM" id="SSF53474">
    <property type="entry name" value="alpha/beta-Hydrolases"/>
    <property type="match status" value="1"/>
</dbReference>
<gene>
    <name evidence="2" type="ORF">GCM10009105_25310</name>
</gene>
<evidence type="ECO:0000313" key="2">
    <source>
        <dbReference type="EMBL" id="GAA0717901.1"/>
    </source>
</evidence>
<sequence length="257" mass="27701">MNPPLQPQMLEADGRRLFSVLHSPEGRPRAGVLMCAPILHEHVRSYRLFALLGDALASHGVAVLRFDYYGTGDSGGSDAEFDLDGAASDAARALEILRGRIGDAPVIVLGIRAGVFPAVRIAAQAQALWLWQPIRDGRAYLAGLRQRDADERRSTRRYALRAEARQIDYPDSLMGFPCSDALLVGLREAPDPLSGAPPVPLAVCDRDAAAAAAPPTVTALELAPALTEWADQLEMYLQPVRPVQEVAGRLAALLDTH</sequence>
<evidence type="ECO:0000259" key="1">
    <source>
        <dbReference type="Pfam" id="PF12146"/>
    </source>
</evidence>
<dbReference type="Pfam" id="PF12146">
    <property type="entry name" value="Hydrolase_4"/>
    <property type="match status" value="1"/>
</dbReference>